<comment type="cofactor">
    <cofactor evidence="1">
        <name>FMN</name>
        <dbReference type="ChEBI" id="CHEBI:58210"/>
    </cofactor>
</comment>
<reference evidence="7" key="1">
    <citation type="submission" date="2018-05" db="EMBL/GenBank/DDBJ databases">
        <authorList>
            <person name="Lanie J.A."/>
            <person name="Ng W.-L."/>
            <person name="Kazmierczak K.M."/>
            <person name="Andrzejewski T.M."/>
            <person name="Davidsen T.M."/>
            <person name="Wayne K.J."/>
            <person name="Tettelin H."/>
            <person name="Glass J.I."/>
            <person name="Rusch D."/>
            <person name="Podicherti R."/>
            <person name="Tsui H.-C.T."/>
            <person name="Winkler M.E."/>
        </authorList>
    </citation>
    <scope>NUCLEOTIDE SEQUENCE</scope>
</reference>
<dbReference type="Gene3D" id="2.30.110.10">
    <property type="entry name" value="Electron Transport, Fmn-binding Protein, Chain A"/>
    <property type="match status" value="1"/>
</dbReference>
<dbReference type="GO" id="GO:0008615">
    <property type="term" value="P:pyridoxine biosynthetic process"/>
    <property type="evidence" value="ECO:0007669"/>
    <property type="project" value="InterPro"/>
</dbReference>
<protein>
    <recommendedName>
        <fullName evidence="8">Pyridoxamine 5'-phosphate oxidase putative domain-containing protein</fullName>
    </recommendedName>
</protein>
<dbReference type="InterPro" id="IPR011576">
    <property type="entry name" value="Pyridox_Oxase_N"/>
</dbReference>
<dbReference type="PIRSF" id="PIRSF000190">
    <property type="entry name" value="Pyd_amn-ph_oxd"/>
    <property type="match status" value="1"/>
</dbReference>
<proteinExistence type="predicted"/>
<keyword evidence="2" id="KW-0285">Flavoprotein</keyword>
<evidence type="ECO:0000256" key="3">
    <source>
        <dbReference type="ARBA" id="ARBA00022643"/>
    </source>
</evidence>
<keyword evidence="4" id="KW-0560">Oxidoreductase</keyword>
<evidence type="ECO:0008006" key="8">
    <source>
        <dbReference type="Google" id="ProtNLM"/>
    </source>
</evidence>
<dbReference type="GO" id="GO:0010181">
    <property type="term" value="F:FMN binding"/>
    <property type="evidence" value="ECO:0007669"/>
    <property type="project" value="InterPro"/>
</dbReference>
<dbReference type="InterPro" id="IPR000659">
    <property type="entry name" value="Pyridox_Oxase"/>
</dbReference>
<accession>A0A381XDT3</accession>
<evidence type="ECO:0000259" key="5">
    <source>
        <dbReference type="Pfam" id="PF01243"/>
    </source>
</evidence>
<dbReference type="EMBL" id="UINC01014750">
    <property type="protein sequence ID" value="SVA62682.1"/>
    <property type="molecule type" value="Genomic_DNA"/>
</dbReference>
<dbReference type="NCBIfam" id="TIGR00558">
    <property type="entry name" value="pdxH"/>
    <property type="match status" value="1"/>
</dbReference>
<dbReference type="Pfam" id="PF10590">
    <property type="entry name" value="PNP_phzG_C"/>
    <property type="match status" value="1"/>
</dbReference>
<name>A0A381XDT3_9ZZZZ</name>
<dbReference type="GO" id="GO:0004733">
    <property type="term" value="F:pyridoxamine phosphate oxidase activity"/>
    <property type="evidence" value="ECO:0007669"/>
    <property type="project" value="InterPro"/>
</dbReference>
<organism evidence="7">
    <name type="scientific">marine metagenome</name>
    <dbReference type="NCBI Taxonomy" id="408172"/>
    <lineage>
        <taxon>unclassified sequences</taxon>
        <taxon>metagenomes</taxon>
        <taxon>ecological metagenomes</taxon>
    </lineage>
</organism>
<evidence type="ECO:0000256" key="1">
    <source>
        <dbReference type="ARBA" id="ARBA00001917"/>
    </source>
</evidence>
<gene>
    <name evidence="7" type="ORF">METZ01_LOCUS115536</name>
</gene>
<evidence type="ECO:0000256" key="2">
    <source>
        <dbReference type="ARBA" id="ARBA00022630"/>
    </source>
</evidence>
<feature type="domain" description="Pyridoxine 5'-phosphate oxidase dimerisation C-terminal" evidence="6">
    <location>
        <begin position="165"/>
        <end position="215"/>
    </location>
</feature>
<keyword evidence="3" id="KW-0288">FMN</keyword>
<feature type="domain" description="Pyridoxamine 5'-phosphate oxidase N-terminal" evidence="5">
    <location>
        <begin position="29"/>
        <end position="145"/>
    </location>
</feature>
<sequence>MAALPEPLPQNPLPLLDQWLADALVSSPLPNSNAFALATVGANNKPSVRMVLCKDLSITSGYLVFYTNYESPKAEDIVHMPRVAAVFNWSEQQRQARLEGIAIKSPENESERYFATRDVESQIGAWASRQSQPLVSREALLTKFNYATERYNADSVESIPRPDYWGGYRLWIDAVELWVSGEARLHDRARWDRQLSADEKLAFSASPWRVTRLQP</sequence>
<dbReference type="NCBIfam" id="NF004231">
    <property type="entry name" value="PRK05679.1"/>
    <property type="match status" value="1"/>
</dbReference>
<evidence type="ECO:0000259" key="6">
    <source>
        <dbReference type="Pfam" id="PF10590"/>
    </source>
</evidence>
<dbReference type="Pfam" id="PF01243">
    <property type="entry name" value="PNPOx_N"/>
    <property type="match status" value="1"/>
</dbReference>
<evidence type="ECO:0000313" key="7">
    <source>
        <dbReference type="EMBL" id="SVA62682.1"/>
    </source>
</evidence>
<dbReference type="SUPFAM" id="SSF50475">
    <property type="entry name" value="FMN-binding split barrel"/>
    <property type="match status" value="1"/>
</dbReference>
<dbReference type="InterPro" id="IPR019576">
    <property type="entry name" value="Pyridoxamine_oxidase_dimer_C"/>
</dbReference>
<dbReference type="AlphaFoldDB" id="A0A381XDT3"/>
<dbReference type="PANTHER" id="PTHR10851">
    <property type="entry name" value="PYRIDOXINE-5-PHOSPHATE OXIDASE"/>
    <property type="match status" value="1"/>
</dbReference>
<dbReference type="PANTHER" id="PTHR10851:SF0">
    <property type="entry name" value="PYRIDOXINE-5'-PHOSPHATE OXIDASE"/>
    <property type="match status" value="1"/>
</dbReference>
<evidence type="ECO:0000256" key="4">
    <source>
        <dbReference type="ARBA" id="ARBA00023002"/>
    </source>
</evidence>
<dbReference type="InterPro" id="IPR012349">
    <property type="entry name" value="Split_barrel_FMN-bd"/>
</dbReference>